<keyword evidence="9" id="KW-0805">Transcription regulation</keyword>
<dbReference type="InterPro" id="IPR003593">
    <property type="entry name" value="AAA+_ATPase"/>
</dbReference>
<dbReference type="InterPro" id="IPR001789">
    <property type="entry name" value="Sig_transdc_resp-reg_receiver"/>
</dbReference>
<dbReference type="Gene3D" id="3.40.50.300">
    <property type="entry name" value="P-loop containing nucleotide triphosphate hydrolases"/>
    <property type="match status" value="1"/>
</dbReference>
<keyword evidence="5 17" id="KW-0597">Phosphoprotein</keyword>
<feature type="domain" description="Response regulatory" evidence="19">
    <location>
        <begin position="3"/>
        <end position="118"/>
    </location>
</feature>
<dbReference type="PROSITE" id="PS00688">
    <property type="entry name" value="SIGMA54_INTERACT_3"/>
    <property type="match status" value="1"/>
</dbReference>
<comment type="function">
    <text evidence="16">Member of the two-component regulatory system NtrB/NtrC, which controls expression of the nitrogen-regulated (ntr) genes in response to nitrogen limitation. Phosphorylated NtrC binds directly to DNA and stimulates the formation of open promoter-sigma54-RNA polymerase complexes.</text>
</comment>
<keyword evidence="7" id="KW-0067">ATP-binding</keyword>
<dbReference type="PANTHER" id="PTHR32071">
    <property type="entry name" value="TRANSCRIPTIONAL REGULATORY PROTEIN"/>
    <property type="match status" value="1"/>
</dbReference>
<gene>
    <name evidence="20" type="ORF">ACFSX5_05890</name>
</gene>
<keyword evidence="11" id="KW-0010">Activator</keyword>
<comment type="caution">
    <text evidence="20">The sequence shown here is derived from an EMBL/GenBank/DDBJ whole genome shotgun (WGS) entry which is preliminary data.</text>
</comment>
<keyword evidence="4" id="KW-0678">Repressor</keyword>
<keyword evidence="8" id="KW-0902">Two-component regulatory system</keyword>
<dbReference type="EMBL" id="JBHUNP010000001">
    <property type="protein sequence ID" value="MFD2647328.1"/>
    <property type="molecule type" value="Genomic_DNA"/>
</dbReference>
<dbReference type="Pfam" id="PF25601">
    <property type="entry name" value="AAA_lid_14"/>
    <property type="match status" value="1"/>
</dbReference>
<evidence type="ECO:0000256" key="9">
    <source>
        <dbReference type="ARBA" id="ARBA00023015"/>
    </source>
</evidence>
<evidence type="ECO:0000256" key="15">
    <source>
        <dbReference type="ARBA" id="ARBA00031910"/>
    </source>
</evidence>
<keyword evidence="12" id="KW-0804">Transcription</keyword>
<dbReference type="InterPro" id="IPR058031">
    <property type="entry name" value="AAA_lid_NorR"/>
</dbReference>
<evidence type="ECO:0000256" key="12">
    <source>
        <dbReference type="ARBA" id="ARBA00023163"/>
    </source>
</evidence>
<evidence type="ECO:0000259" key="18">
    <source>
        <dbReference type="PROSITE" id="PS50045"/>
    </source>
</evidence>
<dbReference type="CDD" id="cd00009">
    <property type="entry name" value="AAA"/>
    <property type="match status" value="1"/>
</dbReference>
<keyword evidence="6" id="KW-0547">Nucleotide-binding</keyword>
<dbReference type="PROSITE" id="PS50045">
    <property type="entry name" value="SIGMA54_INTERACT_4"/>
    <property type="match status" value="1"/>
</dbReference>
<dbReference type="Proteomes" id="UP001597521">
    <property type="component" value="Unassembled WGS sequence"/>
</dbReference>
<dbReference type="Gene3D" id="1.10.10.60">
    <property type="entry name" value="Homeodomain-like"/>
    <property type="match status" value="1"/>
</dbReference>
<evidence type="ECO:0000256" key="14">
    <source>
        <dbReference type="ARBA" id="ARBA00029881"/>
    </source>
</evidence>
<dbReference type="SMART" id="SM00448">
    <property type="entry name" value="REC"/>
    <property type="match status" value="1"/>
</dbReference>
<dbReference type="InterPro" id="IPR002078">
    <property type="entry name" value="Sigma_54_int"/>
</dbReference>
<feature type="modified residue" description="4-aspartylphosphate" evidence="17">
    <location>
        <position position="53"/>
    </location>
</feature>
<dbReference type="PROSITE" id="PS00675">
    <property type="entry name" value="SIGMA54_INTERACT_1"/>
    <property type="match status" value="1"/>
</dbReference>
<evidence type="ECO:0000256" key="7">
    <source>
        <dbReference type="ARBA" id="ARBA00022840"/>
    </source>
</evidence>
<evidence type="ECO:0000313" key="20">
    <source>
        <dbReference type="EMBL" id="MFD2647328.1"/>
    </source>
</evidence>
<dbReference type="SUPFAM" id="SSF46689">
    <property type="entry name" value="Homeodomain-like"/>
    <property type="match status" value="1"/>
</dbReference>
<evidence type="ECO:0000256" key="10">
    <source>
        <dbReference type="ARBA" id="ARBA00023125"/>
    </source>
</evidence>
<dbReference type="InterPro" id="IPR011006">
    <property type="entry name" value="CheY-like_superfamily"/>
</dbReference>
<dbReference type="InterPro" id="IPR025944">
    <property type="entry name" value="Sigma_54_int_dom_CS"/>
</dbReference>
<proteinExistence type="predicted"/>
<protein>
    <recommendedName>
        <fullName evidence="2">DNA-binding transcriptional regulator NtrC</fullName>
    </recommendedName>
    <alternativeName>
        <fullName evidence="14">Nitrogen regulation protein NR(I)</fullName>
    </alternativeName>
    <alternativeName>
        <fullName evidence="15">Nitrogen regulator I</fullName>
    </alternativeName>
</protein>
<keyword evidence="13" id="KW-0535">Nitrogen fixation</keyword>
<dbReference type="PRINTS" id="PR01590">
    <property type="entry name" value="HTHFIS"/>
</dbReference>
<reference evidence="21" key="1">
    <citation type="journal article" date="2019" name="Int. J. Syst. Evol. Microbiol.">
        <title>The Global Catalogue of Microorganisms (GCM) 10K type strain sequencing project: providing services to taxonomists for standard genome sequencing and annotation.</title>
        <authorList>
            <consortium name="The Broad Institute Genomics Platform"/>
            <consortium name="The Broad Institute Genome Sequencing Center for Infectious Disease"/>
            <person name="Wu L."/>
            <person name="Ma J."/>
        </authorList>
    </citation>
    <scope>NUCLEOTIDE SEQUENCE [LARGE SCALE GENOMIC DNA]</scope>
    <source>
        <strain evidence="21">CCM 7427</strain>
    </source>
</reference>
<dbReference type="Pfam" id="PF00158">
    <property type="entry name" value="Sigma54_activat"/>
    <property type="match status" value="1"/>
</dbReference>
<dbReference type="RefSeq" id="WP_386832358.1">
    <property type="nucleotide sequence ID" value="NZ_JBHUNP010000001.1"/>
</dbReference>
<name>A0ABW5QIC4_9HYPH</name>
<evidence type="ECO:0000256" key="5">
    <source>
        <dbReference type="ARBA" id="ARBA00022553"/>
    </source>
</evidence>
<evidence type="ECO:0000256" key="16">
    <source>
        <dbReference type="ARBA" id="ARBA00043886"/>
    </source>
</evidence>
<dbReference type="Pfam" id="PF02954">
    <property type="entry name" value="HTH_8"/>
    <property type="match status" value="1"/>
</dbReference>
<evidence type="ECO:0000259" key="19">
    <source>
        <dbReference type="PROSITE" id="PS50110"/>
    </source>
</evidence>
<keyword evidence="10" id="KW-0238">DNA-binding</keyword>
<keyword evidence="21" id="KW-1185">Reference proteome</keyword>
<dbReference type="InterPro" id="IPR002197">
    <property type="entry name" value="HTH_Fis"/>
</dbReference>
<dbReference type="SUPFAM" id="SSF52540">
    <property type="entry name" value="P-loop containing nucleoside triphosphate hydrolases"/>
    <property type="match status" value="1"/>
</dbReference>
<comment type="subcellular location">
    <subcellularLocation>
        <location evidence="1">Cytoplasm</location>
    </subcellularLocation>
</comment>
<dbReference type="InterPro" id="IPR009057">
    <property type="entry name" value="Homeodomain-like_sf"/>
</dbReference>
<keyword evidence="3" id="KW-0963">Cytoplasm</keyword>
<dbReference type="Gene3D" id="1.10.8.60">
    <property type="match status" value="1"/>
</dbReference>
<sequence length="495" mass="53514">MTRVLVVDDDPVQLRLTAEVANRAGFRPLTATGGEQALSILREDKSIGAMILDLVMPDLDGMGVMDAMRREGLSTPVIIQTGNASLETVISAMRNGAADYFVKPVAPERLIVSLRNAIKLDTLETAIRSEQARRSGTFTAADMIARAPAMSRVMNLCTKAARSTIPVLIEGETGVGKELIARIIQGSGDRAGRPFVTVNCGAIPANLVESVLFGHKKGAFTGAVSDQVGKFAEAHNGTLFLDEVGELPHDTQVKLLRALQEGEIEPLGSGRAERVNVRVISATNRRLLNLARTGEFREDLYYRLNVFPIYVPPLRERMEDVPVMVETFIARFAAEANKRVLGISPAALELLMAYDWPGNVRQLENTVYRAVILADGAFLETLDFPQIVAQANGRDLAAGVMAAAPVPAAPIHIDMAPARERVQVERPTTPADRFLGPGGDVTPLSDLEREAIAFAIEHHGGRMSRVARALGIGRSTLYRKLHEYGLADGLISDAA</sequence>
<dbReference type="Gene3D" id="3.40.50.2300">
    <property type="match status" value="1"/>
</dbReference>
<evidence type="ECO:0000256" key="3">
    <source>
        <dbReference type="ARBA" id="ARBA00022490"/>
    </source>
</evidence>
<evidence type="ECO:0000256" key="2">
    <source>
        <dbReference type="ARBA" id="ARBA00019059"/>
    </source>
</evidence>
<dbReference type="SMART" id="SM00382">
    <property type="entry name" value="AAA"/>
    <property type="match status" value="1"/>
</dbReference>
<feature type="domain" description="Sigma-54 factor interaction" evidence="18">
    <location>
        <begin position="143"/>
        <end position="372"/>
    </location>
</feature>
<accession>A0ABW5QIC4</accession>
<dbReference type="Pfam" id="PF00072">
    <property type="entry name" value="Response_reg"/>
    <property type="match status" value="1"/>
</dbReference>
<organism evidence="20 21">
    <name type="scientific">Devosia albogilva</name>
    <dbReference type="NCBI Taxonomy" id="429726"/>
    <lineage>
        <taxon>Bacteria</taxon>
        <taxon>Pseudomonadati</taxon>
        <taxon>Pseudomonadota</taxon>
        <taxon>Alphaproteobacteria</taxon>
        <taxon>Hyphomicrobiales</taxon>
        <taxon>Devosiaceae</taxon>
        <taxon>Devosia</taxon>
    </lineage>
</organism>
<evidence type="ECO:0000256" key="4">
    <source>
        <dbReference type="ARBA" id="ARBA00022491"/>
    </source>
</evidence>
<evidence type="ECO:0000256" key="8">
    <source>
        <dbReference type="ARBA" id="ARBA00023012"/>
    </source>
</evidence>
<dbReference type="PANTHER" id="PTHR32071:SF95">
    <property type="entry name" value="DNA-BINDING TRANSCRIPTIONAL REGULATOR NTRC"/>
    <property type="match status" value="1"/>
</dbReference>
<evidence type="ECO:0000256" key="17">
    <source>
        <dbReference type="PROSITE-ProRule" id="PRU00169"/>
    </source>
</evidence>
<dbReference type="InterPro" id="IPR025662">
    <property type="entry name" value="Sigma_54_int_dom_ATP-bd_1"/>
</dbReference>
<evidence type="ECO:0000256" key="6">
    <source>
        <dbReference type="ARBA" id="ARBA00022741"/>
    </source>
</evidence>
<evidence type="ECO:0000256" key="13">
    <source>
        <dbReference type="ARBA" id="ARBA00023231"/>
    </source>
</evidence>
<evidence type="ECO:0000256" key="1">
    <source>
        <dbReference type="ARBA" id="ARBA00004496"/>
    </source>
</evidence>
<dbReference type="PROSITE" id="PS00676">
    <property type="entry name" value="SIGMA54_INTERACT_2"/>
    <property type="match status" value="1"/>
</dbReference>
<evidence type="ECO:0000256" key="11">
    <source>
        <dbReference type="ARBA" id="ARBA00023159"/>
    </source>
</evidence>
<dbReference type="InterPro" id="IPR027417">
    <property type="entry name" value="P-loop_NTPase"/>
</dbReference>
<dbReference type="SUPFAM" id="SSF52172">
    <property type="entry name" value="CheY-like"/>
    <property type="match status" value="1"/>
</dbReference>
<dbReference type="InterPro" id="IPR025943">
    <property type="entry name" value="Sigma_54_int_dom_ATP-bd_2"/>
</dbReference>
<dbReference type="PROSITE" id="PS50110">
    <property type="entry name" value="RESPONSE_REGULATORY"/>
    <property type="match status" value="1"/>
</dbReference>
<evidence type="ECO:0000313" key="21">
    <source>
        <dbReference type="Proteomes" id="UP001597521"/>
    </source>
</evidence>